<evidence type="ECO:0000259" key="2">
    <source>
        <dbReference type="Pfam" id="PF16173"/>
    </source>
</evidence>
<dbReference type="Pfam" id="PF16173">
    <property type="entry name" value="DUF4874"/>
    <property type="match status" value="1"/>
</dbReference>
<dbReference type="EMBL" id="VATY01000001">
    <property type="protein sequence ID" value="TMM58036.1"/>
    <property type="molecule type" value="Genomic_DNA"/>
</dbReference>
<dbReference type="OrthoDB" id="9760654at2"/>
<accession>A0A5S3PSQ3</accession>
<name>A0A5S3PSQ3_9FLAO</name>
<organism evidence="3 4">
    <name type="scientific">Maribacter algarum</name>
    <name type="common">ex Zhang et al. 2020</name>
    <dbReference type="NCBI Taxonomy" id="2578118"/>
    <lineage>
        <taxon>Bacteria</taxon>
        <taxon>Pseudomonadati</taxon>
        <taxon>Bacteroidota</taxon>
        <taxon>Flavobacteriia</taxon>
        <taxon>Flavobacteriales</taxon>
        <taxon>Flavobacteriaceae</taxon>
        <taxon>Maribacter</taxon>
    </lineage>
</organism>
<evidence type="ECO:0000313" key="4">
    <source>
        <dbReference type="Proteomes" id="UP000310314"/>
    </source>
</evidence>
<reference evidence="3 4" key="1">
    <citation type="submission" date="2019-05" db="EMBL/GenBank/DDBJ databases">
        <authorList>
            <person name="Zhang J.-Y."/>
            <person name="Feg X."/>
            <person name="Du Z.-J."/>
        </authorList>
    </citation>
    <scope>NUCLEOTIDE SEQUENCE [LARGE SCALE GENOMIC DNA]</scope>
    <source>
        <strain evidence="3 4">RZ26</strain>
    </source>
</reference>
<dbReference type="RefSeq" id="WP_138655973.1">
    <property type="nucleotide sequence ID" value="NZ_VATY01000001.1"/>
</dbReference>
<evidence type="ECO:0000313" key="3">
    <source>
        <dbReference type="EMBL" id="TMM58036.1"/>
    </source>
</evidence>
<protein>
    <submittedName>
        <fullName evidence="3">DUF4832 domain-containing protein</fullName>
    </submittedName>
</protein>
<feature type="domain" description="DUF4832" evidence="1">
    <location>
        <begin position="277"/>
        <end position="494"/>
    </location>
</feature>
<dbReference type="InterPro" id="IPR032379">
    <property type="entry name" value="DUF4874"/>
</dbReference>
<sequence>MKYSSILYALFAFLLLWNCKKENPVPIVPDTDTMVNDEVVITYRADDSDFPNPDRGFYRYTSTRASNYDQLNETILDSYKGPLTSFGANYSTVSTLIFRYFILDDFIDSPISQDFLTKMQEDFNKIRRTGMKIIPRFVYTVDTQSGDCPEGDICPPYGDAPKNIVLQHIQQLGPYLSDNADIITCLQMGFIGIWGENFYTDHFGGFDENGVDIALTDTNWEDRIEVLAALLNELPDDMMVQVRYPQLKQRYLNGVNAPTSTPPISEEIAFGPSEAARIAFHNDCLLASESDNGTYVDFGNSSSPEKSDIAVLRNYQSQEGQFVIIGGETCDDTYSPQNDCSPLGVADQELREHHYTFLNADFNHDVNNDWQDGGCMDDIKKNLGYRFALEKGTYPSEVTKGEIMKLTIDIKNSGYATPVRWRDVKLILRNSSDGRVFSFPFSTDIRRWYTSASLVGAFAIPSNVPTGNYELFLHLADSYERIASIPEYSIRLANEDVWEESTGYNKLGHTIEVK</sequence>
<dbReference type="Pfam" id="PF16116">
    <property type="entry name" value="DUF4832"/>
    <property type="match status" value="1"/>
</dbReference>
<dbReference type="InterPro" id="IPR032267">
    <property type="entry name" value="DUF4832"/>
</dbReference>
<proteinExistence type="predicted"/>
<dbReference type="AlphaFoldDB" id="A0A5S3PSQ3"/>
<feature type="domain" description="DUF4874" evidence="2">
    <location>
        <begin position="52"/>
        <end position="246"/>
    </location>
</feature>
<dbReference type="Proteomes" id="UP000310314">
    <property type="component" value="Unassembled WGS sequence"/>
</dbReference>
<gene>
    <name evidence="3" type="ORF">FEE95_01010</name>
</gene>
<evidence type="ECO:0000259" key="1">
    <source>
        <dbReference type="Pfam" id="PF16116"/>
    </source>
</evidence>
<comment type="caution">
    <text evidence="3">The sequence shown here is derived from an EMBL/GenBank/DDBJ whole genome shotgun (WGS) entry which is preliminary data.</text>
</comment>
<keyword evidence="4" id="KW-1185">Reference proteome</keyword>